<comment type="similarity">
    <text evidence="2">Belongs to the pterin-4-alpha-carbinolamine dehydratase family.</text>
</comment>
<evidence type="ECO:0000256" key="3">
    <source>
        <dbReference type="ARBA" id="ARBA00013252"/>
    </source>
</evidence>
<comment type="caution">
    <text evidence="5">The sequence shown here is derived from an EMBL/GenBank/DDBJ whole genome shotgun (WGS) entry which is preliminary data.</text>
</comment>
<dbReference type="EC" id="4.2.1.96" evidence="3"/>
<dbReference type="GO" id="GO:0008124">
    <property type="term" value="F:4-alpha-hydroxytetrahydrobiopterin dehydratase activity"/>
    <property type="evidence" value="ECO:0007669"/>
    <property type="project" value="UniProtKB-EC"/>
</dbReference>
<dbReference type="InterPro" id="IPR036428">
    <property type="entry name" value="PCD_sf"/>
</dbReference>
<gene>
    <name evidence="5" type="ORF">Tchar_00809</name>
</gene>
<dbReference type="RefSeq" id="WP_144327805.1">
    <property type="nucleotide sequence ID" value="NZ_VJON01000008.1"/>
</dbReference>
<keyword evidence="4" id="KW-0456">Lyase</keyword>
<evidence type="ECO:0000256" key="1">
    <source>
        <dbReference type="ARBA" id="ARBA00001554"/>
    </source>
</evidence>
<comment type="catalytic activity">
    <reaction evidence="1">
        <text>(4aS,6R)-4a-hydroxy-L-erythro-5,6,7,8-tetrahydrobiopterin = (6R)-L-erythro-6,7-dihydrobiopterin + H2O</text>
        <dbReference type="Rhea" id="RHEA:11920"/>
        <dbReference type="ChEBI" id="CHEBI:15377"/>
        <dbReference type="ChEBI" id="CHEBI:15642"/>
        <dbReference type="ChEBI" id="CHEBI:43120"/>
        <dbReference type="EC" id="4.2.1.96"/>
    </reaction>
</comment>
<dbReference type="GO" id="GO:0006729">
    <property type="term" value="P:tetrahydrobiopterin biosynthetic process"/>
    <property type="evidence" value="ECO:0007669"/>
    <property type="project" value="InterPro"/>
</dbReference>
<dbReference type="Gene3D" id="3.30.1360.20">
    <property type="entry name" value="Transcriptional coactivator/pterin dehydratase"/>
    <property type="match status" value="1"/>
</dbReference>
<dbReference type="Proteomes" id="UP000318294">
    <property type="component" value="Unassembled WGS sequence"/>
</dbReference>
<dbReference type="EMBL" id="VJON01000008">
    <property type="protein sequence ID" value="TSE35404.1"/>
    <property type="molecule type" value="Genomic_DNA"/>
</dbReference>
<protein>
    <recommendedName>
        <fullName evidence="3">4a-hydroxytetrahydrobiopterin dehydratase</fullName>
        <ecNumber evidence="3">4.2.1.96</ecNumber>
    </recommendedName>
</protein>
<evidence type="ECO:0000256" key="4">
    <source>
        <dbReference type="ARBA" id="ARBA00023239"/>
    </source>
</evidence>
<dbReference type="SUPFAM" id="SSF55248">
    <property type="entry name" value="PCD-like"/>
    <property type="match status" value="1"/>
</dbReference>
<reference evidence="5 6" key="1">
    <citation type="submission" date="2019-07" db="EMBL/GenBank/DDBJ databases">
        <title>Tepidimonas charontis SPSP-6 draft genome.</title>
        <authorList>
            <person name="Da Costa M.S."/>
            <person name="Froufe H.J.C."/>
            <person name="Egas C."/>
            <person name="Albuquerque L."/>
        </authorList>
    </citation>
    <scope>NUCLEOTIDE SEQUENCE [LARGE SCALE GENOMIC DNA]</scope>
    <source>
        <strain evidence="5 6">SPSP-6</strain>
    </source>
</reference>
<proteinExistence type="inferred from homology"/>
<organism evidence="5 6">
    <name type="scientific">Tepidimonas charontis</name>
    <dbReference type="NCBI Taxonomy" id="2267262"/>
    <lineage>
        <taxon>Bacteria</taxon>
        <taxon>Pseudomonadati</taxon>
        <taxon>Pseudomonadota</taxon>
        <taxon>Betaproteobacteria</taxon>
        <taxon>Burkholderiales</taxon>
        <taxon>Tepidimonas</taxon>
    </lineage>
</organism>
<dbReference type="AlphaFoldDB" id="A0A554XHU5"/>
<name>A0A554XHU5_9BURK</name>
<accession>A0A554XHU5</accession>
<dbReference type="OrthoDB" id="5297462at2"/>
<evidence type="ECO:0000256" key="2">
    <source>
        <dbReference type="ARBA" id="ARBA00006472"/>
    </source>
</evidence>
<keyword evidence="6" id="KW-1185">Reference proteome</keyword>
<evidence type="ECO:0000313" key="5">
    <source>
        <dbReference type="EMBL" id="TSE35404.1"/>
    </source>
</evidence>
<evidence type="ECO:0000313" key="6">
    <source>
        <dbReference type="Proteomes" id="UP000318294"/>
    </source>
</evidence>
<sequence length="93" mass="10330">MDTSDLSGWTRGSRPDHLFRRFVFDSYAQTRRFLDDMQAVCDACGVTPQNVNFGTTYVNVTISAEGDSLSPADWEAARRIDALVRPASEATQP</sequence>
<dbReference type="InterPro" id="IPR001533">
    <property type="entry name" value="Pterin_deHydtase"/>
</dbReference>
<dbReference type="Pfam" id="PF01329">
    <property type="entry name" value="Pterin_4a"/>
    <property type="match status" value="1"/>
</dbReference>